<dbReference type="Proteomes" id="UP000539372">
    <property type="component" value="Unassembled WGS sequence"/>
</dbReference>
<evidence type="ECO:0000313" key="2">
    <source>
        <dbReference type="EMBL" id="NMM45192.1"/>
    </source>
</evidence>
<sequence>MAKKKLMFLGQLGAPGRYDPQVFANQPGGDNEVHWFELMLDGLGLLDVIDYEGRRICRGDPLPDPDEADVFVVGGSWHSVYDGLDWQHDLEKFLATLWADPNPKPVFGICGGHQMIAKMRGVPVDYLDEVHAGTFPVSLTDAGRESPLFDGVVPRFNFGNEQHVAAVPDGATVIATTATMPNCGLDYGRGWMSVQFHPEATDRCMAESWGPKAASVSDNYHPTPDAPRLFVNFLKANGIL</sequence>
<comment type="caution">
    <text evidence="2">The sequence shown here is derived from an EMBL/GenBank/DDBJ whole genome shotgun (WGS) entry which is preliminary data.</text>
</comment>
<evidence type="ECO:0000313" key="3">
    <source>
        <dbReference type="Proteomes" id="UP000539372"/>
    </source>
</evidence>
<dbReference type="RefSeq" id="WP_169625552.1">
    <property type="nucleotide sequence ID" value="NZ_JABBNT010000003.1"/>
</dbReference>
<name>A0A7Y0E0W9_9PROT</name>
<dbReference type="GO" id="GO:0016740">
    <property type="term" value="F:transferase activity"/>
    <property type="evidence" value="ECO:0007669"/>
    <property type="project" value="UniProtKB-KW"/>
</dbReference>
<dbReference type="InterPro" id="IPR017926">
    <property type="entry name" value="GATASE"/>
</dbReference>
<reference evidence="2 3" key="1">
    <citation type="submission" date="2020-04" db="EMBL/GenBank/DDBJ databases">
        <title>Rhodospirillaceae bacterium KN72 isolated from deep sea.</title>
        <authorList>
            <person name="Zhang D.-C."/>
        </authorList>
    </citation>
    <scope>NUCLEOTIDE SEQUENCE [LARGE SCALE GENOMIC DNA]</scope>
    <source>
        <strain evidence="2 3">KN72</strain>
    </source>
</reference>
<proteinExistence type="predicted"/>
<gene>
    <name evidence="2" type="ORF">HH303_11930</name>
</gene>
<feature type="domain" description="Glutamine amidotransferase" evidence="1">
    <location>
        <begin position="95"/>
        <end position="202"/>
    </location>
</feature>
<dbReference type="GO" id="GO:0005829">
    <property type="term" value="C:cytosol"/>
    <property type="evidence" value="ECO:0007669"/>
    <property type="project" value="TreeGrafter"/>
</dbReference>
<keyword evidence="2" id="KW-0315">Glutamine amidotransferase</keyword>
<dbReference type="EMBL" id="JABBNT010000003">
    <property type="protein sequence ID" value="NMM45192.1"/>
    <property type="molecule type" value="Genomic_DNA"/>
</dbReference>
<dbReference type="PANTHER" id="PTHR42695:SF5">
    <property type="entry name" value="GLUTAMINE AMIDOTRANSFERASE YLR126C-RELATED"/>
    <property type="match status" value="1"/>
</dbReference>
<dbReference type="PROSITE" id="PS51273">
    <property type="entry name" value="GATASE_TYPE_1"/>
    <property type="match status" value="1"/>
</dbReference>
<dbReference type="Pfam" id="PF00117">
    <property type="entry name" value="GATase"/>
    <property type="match status" value="1"/>
</dbReference>
<keyword evidence="3" id="KW-1185">Reference proteome</keyword>
<accession>A0A7Y0E0W9</accession>
<dbReference type="AlphaFoldDB" id="A0A7Y0E0W9"/>
<evidence type="ECO:0000259" key="1">
    <source>
        <dbReference type="Pfam" id="PF00117"/>
    </source>
</evidence>
<dbReference type="SUPFAM" id="SSF52317">
    <property type="entry name" value="Class I glutamine amidotransferase-like"/>
    <property type="match status" value="1"/>
</dbReference>
<dbReference type="CDD" id="cd01741">
    <property type="entry name" value="GATase1_1"/>
    <property type="match status" value="1"/>
</dbReference>
<protein>
    <submittedName>
        <fullName evidence="2">Type 1 glutamine amidotransferase</fullName>
    </submittedName>
</protein>
<keyword evidence="2" id="KW-0808">Transferase</keyword>
<organism evidence="2 3">
    <name type="scientific">Pacificispira spongiicola</name>
    <dbReference type="NCBI Taxonomy" id="2729598"/>
    <lineage>
        <taxon>Bacteria</taxon>
        <taxon>Pseudomonadati</taxon>
        <taxon>Pseudomonadota</taxon>
        <taxon>Alphaproteobacteria</taxon>
        <taxon>Rhodospirillales</taxon>
        <taxon>Rhodospirillaceae</taxon>
        <taxon>Pacificispira</taxon>
    </lineage>
</organism>
<dbReference type="PANTHER" id="PTHR42695">
    <property type="entry name" value="GLUTAMINE AMIDOTRANSFERASE YLR126C-RELATED"/>
    <property type="match status" value="1"/>
</dbReference>
<dbReference type="InterPro" id="IPR029062">
    <property type="entry name" value="Class_I_gatase-like"/>
</dbReference>
<dbReference type="Gene3D" id="3.40.50.880">
    <property type="match status" value="1"/>
</dbReference>
<dbReference type="InterPro" id="IPR044992">
    <property type="entry name" value="ChyE-like"/>
</dbReference>